<feature type="transmembrane region" description="Helical" evidence="4">
    <location>
        <begin position="278"/>
        <end position="297"/>
    </location>
</feature>
<feature type="transmembrane region" description="Helical" evidence="4">
    <location>
        <begin position="222"/>
        <end position="244"/>
    </location>
</feature>
<sequence length="461" mass="47544">MNHTQPQHESPAAGRNARYPTAPERALGQLYDFVTGDEDARVCKDIPPESCNDQPRNFFAYLVANLLSKVADELSSAKLVLPWLLGALGAPAVFVGLLVPVRESGVLLPQLAVAAYIRRMPQRKPVWILGALLSAAVLGAMAAAALTLDGAAAGWTILGLLAVFSLARGLCSVSAKDVLGKTVSKSRRGRLMGWSAGIAGAATLALGIALGVLGGLESERLVYGLLLAAGGGLFLLGALVFVAIREQPGATGGGGNALTQALASLDLLRTDPDFRRYLITRIGLLSLALAPPFYVLLLQRSGDTAVSGLGLLIIASGLAGALSAPIWGRLSDRSARWVMALAAALGGVTGIATWVVGQNGLQDRVLTWLLAGLFLSVSIAHAGVRLGRKVYLVDMANSDNRAAMVAVSNTIIGVAMLLGGFVGVLADIYDTATVIGLLGVGALAVAAYALTLRDVSVDDAG</sequence>
<name>A0ABS1CEA5_9GAMM</name>
<evidence type="ECO:0000256" key="4">
    <source>
        <dbReference type="SAM" id="Phobius"/>
    </source>
</evidence>
<evidence type="ECO:0000256" key="1">
    <source>
        <dbReference type="ARBA" id="ARBA00022692"/>
    </source>
</evidence>
<feature type="transmembrane region" description="Helical" evidence="4">
    <location>
        <begin position="80"/>
        <end position="101"/>
    </location>
</feature>
<dbReference type="SUPFAM" id="SSF103473">
    <property type="entry name" value="MFS general substrate transporter"/>
    <property type="match status" value="1"/>
</dbReference>
<feature type="transmembrane region" description="Helical" evidence="4">
    <location>
        <begin position="405"/>
        <end position="426"/>
    </location>
</feature>
<accession>A0ABS1CEA5</accession>
<dbReference type="Pfam" id="PF07690">
    <property type="entry name" value="MFS_1"/>
    <property type="match status" value="1"/>
</dbReference>
<feature type="transmembrane region" description="Helical" evidence="4">
    <location>
        <begin position="152"/>
        <end position="171"/>
    </location>
</feature>
<gene>
    <name evidence="5" type="ORF">CKO31_05695</name>
</gene>
<evidence type="ECO:0000313" key="5">
    <source>
        <dbReference type="EMBL" id="MBK1630246.1"/>
    </source>
</evidence>
<feature type="transmembrane region" description="Helical" evidence="4">
    <location>
        <begin position="126"/>
        <end position="146"/>
    </location>
</feature>
<feature type="transmembrane region" description="Helical" evidence="4">
    <location>
        <begin position="191"/>
        <end position="216"/>
    </location>
</feature>
<dbReference type="Proteomes" id="UP000748752">
    <property type="component" value="Unassembled WGS sequence"/>
</dbReference>
<keyword evidence="2 4" id="KW-1133">Transmembrane helix</keyword>
<evidence type="ECO:0000256" key="3">
    <source>
        <dbReference type="ARBA" id="ARBA00023136"/>
    </source>
</evidence>
<reference evidence="5 6" key="1">
    <citation type="journal article" date="2020" name="Microorganisms">
        <title>Osmotic Adaptation and Compatible Solute Biosynthesis of Phototrophic Bacteria as Revealed from Genome Analyses.</title>
        <authorList>
            <person name="Imhoff J.F."/>
            <person name="Rahn T."/>
            <person name="Kunzel S."/>
            <person name="Keller A."/>
            <person name="Neulinger S.C."/>
        </authorList>
    </citation>
    <scope>NUCLEOTIDE SEQUENCE [LARGE SCALE GENOMIC DNA]</scope>
    <source>
        <strain evidence="5 6">DSM 6210</strain>
    </source>
</reference>
<protein>
    <submittedName>
        <fullName evidence="5">MFS transporter</fullName>
    </submittedName>
</protein>
<keyword evidence="6" id="KW-1185">Reference proteome</keyword>
<feature type="transmembrane region" description="Helical" evidence="4">
    <location>
        <begin position="309"/>
        <end position="330"/>
    </location>
</feature>
<dbReference type="PANTHER" id="PTHR23526">
    <property type="entry name" value="INTEGRAL MEMBRANE TRANSPORT PROTEIN-RELATED"/>
    <property type="match status" value="1"/>
</dbReference>
<feature type="transmembrane region" description="Helical" evidence="4">
    <location>
        <begin position="432"/>
        <end position="452"/>
    </location>
</feature>
<organism evidence="5 6">
    <name type="scientific">Thiohalocapsa halophila</name>
    <dbReference type="NCBI Taxonomy" id="69359"/>
    <lineage>
        <taxon>Bacteria</taxon>
        <taxon>Pseudomonadati</taxon>
        <taxon>Pseudomonadota</taxon>
        <taxon>Gammaproteobacteria</taxon>
        <taxon>Chromatiales</taxon>
        <taxon>Chromatiaceae</taxon>
        <taxon>Thiohalocapsa</taxon>
    </lineage>
</organism>
<feature type="transmembrane region" description="Helical" evidence="4">
    <location>
        <begin position="337"/>
        <end position="356"/>
    </location>
</feature>
<keyword evidence="3 4" id="KW-0472">Membrane</keyword>
<feature type="transmembrane region" description="Helical" evidence="4">
    <location>
        <begin position="368"/>
        <end position="384"/>
    </location>
</feature>
<comment type="caution">
    <text evidence="5">The sequence shown here is derived from an EMBL/GenBank/DDBJ whole genome shotgun (WGS) entry which is preliminary data.</text>
</comment>
<dbReference type="PANTHER" id="PTHR23526:SF2">
    <property type="entry name" value="MAJOR FACILITATOR SUPERFAMILY (MFS) PROFILE DOMAIN-CONTAINING PROTEIN"/>
    <property type="match status" value="1"/>
</dbReference>
<dbReference type="InterPro" id="IPR052528">
    <property type="entry name" value="Sugar_transport-like"/>
</dbReference>
<keyword evidence="1 4" id="KW-0812">Transmembrane</keyword>
<dbReference type="InterPro" id="IPR011701">
    <property type="entry name" value="MFS"/>
</dbReference>
<proteinExistence type="predicted"/>
<dbReference type="EMBL" id="NRRV01000010">
    <property type="protein sequence ID" value="MBK1630246.1"/>
    <property type="molecule type" value="Genomic_DNA"/>
</dbReference>
<dbReference type="InterPro" id="IPR036259">
    <property type="entry name" value="MFS_trans_sf"/>
</dbReference>
<evidence type="ECO:0000313" key="6">
    <source>
        <dbReference type="Proteomes" id="UP000748752"/>
    </source>
</evidence>
<dbReference type="Gene3D" id="1.20.1250.20">
    <property type="entry name" value="MFS general substrate transporter like domains"/>
    <property type="match status" value="2"/>
</dbReference>
<evidence type="ECO:0000256" key="2">
    <source>
        <dbReference type="ARBA" id="ARBA00022989"/>
    </source>
</evidence>